<sequence length="78" mass="7526">MPEREADLVRKVALAAAAVAAASAVTVGTAGAASAAEPTTAEVAEAATVAQQDSALGAVLGRVATEDDTAGTLGTFNR</sequence>
<dbReference type="RefSeq" id="WP_311595801.1">
    <property type="nucleotide sequence ID" value="NZ_JAVREM010000003.1"/>
</dbReference>
<comment type="caution">
    <text evidence="2">The sequence shown here is derived from an EMBL/GenBank/DDBJ whole genome shotgun (WGS) entry which is preliminary data.</text>
</comment>
<dbReference type="Proteomes" id="UP001183420">
    <property type="component" value="Unassembled WGS sequence"/>
</dbReference>
<dbReference type="EMBL" id="JAVREM010000003">
    <property type="protein sequence ID" value="MDT0317677.1"/>
    <property type="molecule type" value="Genomic_DNA"/>
</dbReference>
<evidence type="ECO:0000256" key="1">
    <source>
        <dbReference type="SAM" id="SignalP"/>
    </source>
</evidence>
<keyword evidence="3" id="KW-1185">Reference proteome</keyword>
<accession>A0ABU2LJB2</accession>
<proteinExistence type="predicted"/>
<protein>
    <submittedName>
        <fullName evidence="2">Uncharacterized protein</fullName>
    </submittedName>
</protein>
<name>A0ABU2LJB2_9ACTN</name>
<reference evidence="3" key="1">
    <citation type="submission" date="2023-07" db="EMBL/GenBank/DDBJ databases">
        <title>30 novel species of actinomycetes from the DSMZ collection.</title>
        <authorList>
            <person name="Nouioui I."/>
        </authorList>
    </citation>
    <scope>NUCLEOTIDE SEQUENCE [LARGE SCALE GENOMIC DNA]</scope>
    <source>
        <strain evidence="3">DSM 44918</strain>
    </source>
</reference>
<feature type="signal peptide" evidence="1">
    <location>
        <begin position="1"/>
        <end position="32"/>
    </location>
</feature>
<evidence type="ECO:0000313" key="3">
    <source>
        <dbReference type="Proteomes" id="UP001183420"/>
    </source>
</evidence>
<organism evidence="2 3">
    <name type="scientific">Streptomyces millisiae</name>
    <dbReference type="NCBI Taxonomy" id="3075542"/>
    <lineage>
        <taxon>Bacteria</taxon>
        <taxon>Bacillati</taxon>
        <taxon>Actinomycetota</taxon>
        <taxon>Actinomycetes</taxon>
        <taxon>Kitasatosporales</taxon>
        <taxon>Streptomycetaceae</taxon>
        <taxon>Streptomyces</taxon>
    </lineage>
</organism>
<gene>
    <name evidence="2" type="ORF">RNC47_04890</name>
</gene>
<keyword evidence="1" id="KW-0732">Signal</keyword>
<evidence type="ECO:0000313" key="2">
    <source>
        <dbReference type="EMBL" id="MDT0317677.1"/>
    </source>
</evidence>
<feature type="chain" id="PRO_5045803717" evidence="1">
    <location>
        <begin position="33"/>
        <end position="78"/>
    </location>
</feature>